<feature type="domain" description="PII-uridylyltransferase/Glutamine-synthetase adenylyltransferase" evidence="8">
    <location>
        <begin position="323"/>
        <end position="448"/>
    </location>
</feature>
<keyword evidence="9" id="KW-0436">Ligase</keyword>
<dbReference type="PANTHER" id="PTHR30621:SF0">
    <property type="entry name" value="BIFUNCTIONAL GLUTAMINE SYNTHETASE ADENYLYLTRANSFERASE_ADENYLYL-REMOVING ENZYME"/>
    <property type="match status" value="1"/>
</dbReference>
<keyword evidence="3" id="KW-0547">Nucleotide-binding</keyword>
<comment type="caution">
    <text evidence="9">The sequence shown here is derived from an EMBL/GenBank/DDBJ whole genome shotgun (WGS) entry which is preliminary data.</text>
</comment>
<dbReference type="InterPro" id="IPR013546">
    <property type="entry name" value="PII_UdlTrfase/GS_AdlTrfase"/>
</dbReference>
<dbReference type="GO" id="GO:0005829">
    <property type="term" value="C:cytosol"/>
    <property type="evidence" value="ECO:0007669"/>
    <property type="project" value="TreeGrafter"/>
</dbReference>
<evidence type="ECO:0000259" key="7">
    <source>
        <dbReference type="Pfam" id="PF03710"/>
    </source>
</evidence>
<sequence>MLRRSRLLALAQRIDRRRAEIYAARLAERIEPGTVGFALAVLLASAYPALAPALEVSPEIVETIAAEGHQAARDRAGLAARLRARLGDGDDGERVSRELRRFAREERIRVALRELLPPSLGGADVDVTSQEIAALAEVTIDAAVKDAITQLALRFGPPRRESGAPARFVVLGMGKLGGGELNVGSDVDLVFFYDTDEGGCAQGGGETLPLHDFWTRVARRVTATLEDVTADGFVWRVDLRLRPEGRGGPLVNSLAAAERYYESFGRTWERAALVRARPIAGDLDFGDEVLAALEPFVWRRRVDPTIAVEMTKLVQRARTELSREPGRDLKLGSGGIREAEFFVQTLLLVWGGREARLRARGTFDGLRRLRAAGFVTDREAREIAEAYLALRRAEHAVQLATGQQTHVWPADAESAGRLARVLGFASAEAFEVDLAKHLGRVEARFRSLVPDGALAPSRWAEALAALDDGDAVAFEAAFRRVAELSLPVATPEAPDALEAVERWGDVARDLFDLSRRPDAALGARSREAYPRLGEAVLDAVADAANPEQAARTLRRLFARLRHPGVYLRFLGDEPRLVRRLVEAIGGSAFLAEALVQHPELGDRILFARGVPTPASARAELDQAKREAAAVDEDPDEQLVGALRQAKARVVIDVGLADLASELGPREVGYVLSALADASLEAATRHALGTPEGEPVRGLSVLAVGTLGGREIGYGSDLDVLFLFDPEKAPPGADPDAFFARSARRVIRLISILHPAGPGYELDTRLRPSGNQGLLVTSIDAFARYHAKGPDTPHVEAAAWERLALLRARAVAGDVELGARAIEIAHAAAYAMPGDPAQVAEELRRLRGRMEQELSLERRGRYDLKLGRGGLFEIELCVQFLQMLSGADPGVRTTETALAIEALAASGKLTPEQAEALRDGYAFLRKLGGRIRIVHADASHLLEESAPGLWPLARRMGIRDRPGAQAAGELLARYREVTGRVREVYEVVLRGS</sequence>
<dbReference type="InterPro" id="IPR043519">
    <property type="entry name" value="NT_sf"/>
</dbReference>
<dbReference type="GO" id="GO:0016874">
    <property type="term" value="F:ligase activity"/>
    <property type="evidence" value="ECO:0007669"/>
    <property type="project" value="UniProtKB-KW"/>
</dbReference>
<dbReference type="InterPro" id="IPR023057">
    <property type="entry name" value="GlnE"/>
</dbReference>
<dbReference type="Gene3D" id="1.20.120.330">
    <property type="entry name" value="Nucleotidyltransferases domain 2"/>
    <property type="match status" value="2"/>
</dbReference>
<evidence type="ECO:0000259" key="8">
    <source>
        <dbReference type="Pfam" id="PF08335"/>
    </source>
</evidence>
<keyword evidence="6" id="KW-0511">Multifunctional enzyme</keyword>
<dbReference type="OrthoDB" id="9759366at2"/>
<dbReference type="EC" id="2.7.7.89" evidence="9"/>
<proteinExistence type="predicted"/>
<dbReference type="RefSeq" id="WP_136928347.1">
    <property type="nucleotide sequence ID" value="NZ_SSMQ01000006.1"/>
</dbReference>
<dbReference type="GO" id="GO:0005524">
    <property type="term" value="F:ATP binding"/>
    <property type="evidence" value="ECO:0007669"/>
    <property type="project" value="UniProtKB-KW"/>
</dbReference>
<gene>
    <name evidence="9" type="primary">glnE</name>
    <name evidence="9" type="ORF">E8A74_08005</name>
</gene>
<evidence type="ECO:0000256" key="4">
    <source>
        <dbReference type="ARBA" id="ARBA00022840"/>
    </source>
</evidence>
<dbReference type="PANTHER" id="PTHR30621">
    <property type="entry name" value="GLUTAMINE SYNTHETASE ADENYLYLTRANSFERASE"/>
    <property type="match status" value="1"/>
</dbReference>
<keyword evidence="2 9" id="KW-0548">Nucleotidyltransferase</keyword>
<dbReference type="Proteomes" id="UP000309215">
    <property type="component" value="Unassembled WGS sequence"/>
</dbReference>
<keyword evidence="1 9" id="KW-0808">Transferase</keyword>
<keyword evidence="4" id="KW-0067">ATP-binding</keyword>
<feature type="domain" description="PII-uridylyltransferase/Glutamine-synthetase adenylyltransferase" evidence="8">
    <location>
        <begin position="848"/>
        <end position="987"/>
    </location>
</feature>
<dbReference type="Pfam" id="PF08335">
    <property type="entry name" value="GlnD_UR_UTase"/>
    <property type="match status" value="2"/>
</dbReference>
<evidence type="ECO:0000256" key="2">
    <source>
        <dbReference type="ARBA" id="ARBA00022695"/>
    </source>
</evidence>
<evidence type="ECO:0000313" key="10">
    <source>
        <dbReference type="Proteomes" id="UP000309215"/>
    </source>
</evidence>
<dbReference type="GO" id="GO:0008882">
    <property type="term" value="F:[glutamate-ammonia-ligase] adenylyltransferase activity"/>
    <property type="evidence" value="ECO:0007669"/>
    <property type="project" value="UniProtKB-EC"/>
</dbReference>
<dbReference type="SUPFAM" id="SSF81593">
    <property type="entry name" value="Nucleotidyltransferase substrate binding subunit/domain"/>
    <property type="match status" value="2"/>
</dbReference>
<evidence type="ECO:0000256" key="1">
    <source>
        <dbReference type="ARBA" id="ARBA00022679"/>
    </source>
</evidence>
<dbReference type="GO" id="GO:0047388">
    <property type="term" value="F:[glutamine synthetase]-adenylyl-L-tyrosine phosphorylase activity"/>
    <property type="evidence" value="ECO:0007669"/>
    <property type="project" value="UniProtKB-EC"/>
</dbReference>
<dbReference type="InterPro" id="IPR005190">
    <property type="entry name" value="GlnE_rpt_dom"/>
</dbReference>
<dbReference type="EC" id="2.7.7.42" evidence="9"/>
<name>A0A4U1JGV7_9BACT</name>
<dbReference type="GO" id="GO:0000820">
    <property type="term" value="P:regulation of glutamine family amino acid metabolic process"/>
    <property type="evidence" value="ECO:0007669"/>
    <property type="project" value="TreeGrafter"/>
</dbReference>
<feature type="domain" description="Glutamate-ammonia ligase adenylyltransferase repeated" evidence="7">
    <location>
        <begin position="46"/>
        <end position="289"/>
    </location>
</feature>
<accession>A0A4U1JGV7</accession>
<dbReference type="AlphaFoldDB" id="A0A4U1JGV7"/>
<evidence type="ECO:0000313" key="9">
    <source>
        <dbReference type="EMBL" id="TKD10383.1"/>
    </source>
</evidence>
<evidence type="ECO:0000256" key="3">
    <source>
        <dbReference type="ARBA" id="ARBA00022741"/>
    </source>
</evidence>
<organism evidence="9 10">
    <name type="scientific">Polyangium fumosum</name>
    <dbReference type="NCBI Taxonomy" id="889272"/>
    <lineage>
        <taxon>Bacteria</taxon>
        <taxon>Pseudomonadati</taxon>
        <taxon>Myxococcota</taxon>
        <taxon>Polyangia</taxon>
        <taxon>Polyangiales</taxon>
        <taxon>Polyangiaceae</taxon>
        <taxon>Polyangium</taxon>
    </lineage>
</organism>
<dbReference type="SUPFAM" id="SSF81301">
    <property type="entry name" value="Nucleotidyltransferase"/>
    <property type="match status" value="2"/>
</dbReference>
<dbReference type="Gene3D" id="3.30.460.10">
    <property type="entry name" value="Beta Polymerase, domain 2"/>
    <property type="match status" value="2"/>
</dbReference>
<evidence type="ECO:0000256" key="6">
    <source>
        <dbReference type="ARBA" id="ARBA00023268"/>
    </source>
</evidence>
<keyword evidence="10" id="KW-1185">Reference proteome</keyword>
<feature type="domain" description="Glutamate-ammonia ligase adenylyltransferase repeated" evidence="7">
    <location>
        <begin position="578"/>
        <end position="820"/>
    </location>
</feature>
<dbReference type="Pfam" id="PF03710">
    <property type="entry name" value="GlnE"/>
    <property type="match status" value="2"/>
</dbReference>
<reference evidence="9 10" key="1">
    <citation type="submission" date="2019-04" db="EMBL/GenBank/DDBJ databases">
        <authorList>
            <person name="Li Y."/>
            <person name="Wang J."/>
        </authorList>
    </citation>
    <scope>NUCLEOTIDE SEQUENCE [LARGE SCALE GENOMIC DNA]</scope>
    <source>
        <strain evidence="9 10">DSM 14668</strain>
    </source>
</reference>
<evidence type="ECO:0000256" key="5">
    <source>
        <dbReference type="ARBA" id="ARBA00022842"/>
    </source>
</evidence>
<protein>
    <submittedName>
        <fullName evidence="9">Bifunctional [glutamate--ammonia ligase]-adenylyl-L-tyrosine phosphorylase/[glutamate--ammonia-ligase] adenylyltransferase</fullName>
        <ecNumber evidence="9">2.7.7.42</ecNumber>
        <ecNumber evidence="9">2.7.7.89</ecNumber>
    </submittedName>
</protein>
<dbReference type="NCBIfam" id="NF008292">
    <property type="entry name" value="PRK11072.1"/>
    <property type="match status" value="1"/>
</dbReference>
<dbReference type="EMBL" id="SSMQ01000006">
    <property type="protein sequence ID" value="TKD10383.1"/>
    <property type="molecule type" value="Genomic_DNA"/>
</dbReference>
<keyword evidence="5" id="KW-0460">Magnesium</keyword>
<dbReference type="CDD" id="cd05401">
    <property type="entry name" value="NT_GlnE_GlnD_like"/>
    <property type="match status" value="2"/>
</dbReference>